<evidence type="ECO:0000256" key="11">
    <source>
        <dbReference type="ARBA" id="ARBA00081210"/>
    </source>
</evidence>
<dbReference type="CDD" id="cd00354">
    <property type="entry name" value="FBPase"/>
    <property type="match status" value="1"/>
</dbReference>
<evidence type="ECO:0000256" key="9">
    <source>
        <dbReference type="ARBA" id="ARBA00023277"/>
    </source>
</evidence>
<comment type="subunit">
    <text evidence="12">Homotetramer.</text>
</comment>
<dbReference type="Pfam" id="PF18913">
    <property type="entry name" value="FBPase_C"/>
    <property type="match status" value="1"/>
</dbReference>
<dbReference type="EC" id="3.1.3.11" evidence="4 12"/>
<feature type="binding site" evidence="12">
    <location>
        <position position="283"/>
    </location>
    <ligand>
        <name>Mg(2+)</name>
        <dbReference type="ChEBI" id="CHEBI:18420"/>
        <label>2</label>
    </ligand>
</feature>
<dbReference type="GO" id="GO:0006002">
    <property type="term" value="P:fructose 6-phosphate metabolic process"/>
    <property type="evidence" value="ECO:0007669"/>
    <property type="project" value="TreeGrafter"/>
</dbReference>
<dbReference type="EMBL" id="SULG01000069">
    <property type="protein sequence ID" value="TLD40975.1"/>
    <property type="molecule type" value="Genomic_DNA"/>
</dbReference>
<dbReference type="InterPro" id="IPR020548">
    <property type="entry name" value="Fructose_bisphosphatase_AS"/>
</dbReference>
<dbReference type="PIRSF" id="PIRSF500210">
    <property type="entry name" value="FBPtase"/>
    <property type="match status" value="1"/>
</dbReference>
<evidence type="ECO:0000256" key="5">
    <source>
        <dbReference type="ARBA" id="ARBA00022490"/>
    </source>
</evidence>
<dbReference type="PIRSF" id="PIRSF000904">
    <property type="entry name" value="FBPtase_SBPase"/>
    <property type="match status" value="1"/>
</dbReference>
<dbReference type="SUPFAM" id="SSF56655">
    <property type="entry name" value="Carbohydrate phosphatase"/>
    <property type="match status" value="1"/>
</dbReference>
<dbReference type="Pfam" id="PF00316">
    <property type="entry name" value="FBPase"/>
    <property type="match status" value="1"/>
</dbReference>
<dbReference type="Gene3D" id="3.30.540.10">
    <property type="entry name" value="Fructose-1,6-Bisphosphatase, subunit A, domain 1"/>
    <property type="match status" value="1"/>
</dbReference>
<dbReference type="PRINTS" id="PR00115">
    <property type="entry name" value="F16BPHPHTASE"/>
</dbReference>
<dbReference type="InterPro" id="IPR044015">
    <property type="entry name" value="FBPase_C_dom"/>
</dbReference>
<feature type="binding site" evidence="12">
    <location>
        <position position="244"/>
    </location>
    <ligand>
        <name>substrate</name>
    </ligand>
</feature>
<dbReference type="PANTHER" id="PTHR11556:SF35">
    <property type="entry name" value="SEDOHEPTULOSE-1,7-BISPHOSPHATASE, CHLOROPLASTIC"/>
    <property type="match status" value="1"/>
</dbReference>
<keyword evidence="5 12" id="KW-0963">Cytoplasm</keyword>
<dbReference type="NCBIfam" id="NF006778">
    <property type="entry name" value="PRK09293.1-1"/>
    <property type="match status" value="1"/>
</dbReference>
<keyword evidence="7 12" id="KW-0378">Hydrolase</keyword>
<evidence type="ECO:0000259" key="14">
    <source>
        <dbReference type="Pfam" id="PF00316"/>
    </source>
</evidence>
<evidence type="ECO:0000256" key="8">
    <source>
        <dbReference type="ARBA" id="ARBA00022842"/>
    </source>
</evidence>
<proteinExistence type="inferred from homology"/>
<dbReference type="GO" id="GO:0030388">
    <property type="term" value="P:fructose 1,6-bisphosphate metabolic process"/>
    <property type="evidence" value="ECO:0007669"/>
    <property type="project" value="TreeGrafter"/>
</dbReference>
<dbReference type="GO" id="GO:0005829">
    <property type="term" value="C:cytosol"/>
    <property type="evidence" value="ECO:0007669"/>
    <property type="project" value="TreeGrafter"/>
</dbReference>
<evidence type="ECO:0000256" key="4">
    <source>
        <dbReference type="ARBA" id="ARBA00013093"/>
    </source>
</evidence>
<comment type="cofactor">
    <cofactor evidence="12">
        <name>Mg(2+)</name>
        <dbReference type="ChEBI" id="CHEBI:18420"/>
    </cofactor>
    <text evidence="12">Binds 2 magnesium ions per subunit.</text>
</comment>
<dbReference type="FunFam" id="3.30.540.10:FF:000002">
    <property type="entry name" value="Fructose-1,6-bisphosphatase class 1"/>
    <property type="match status" value="1"/>
</dbReference>
<feature type="binding site" evidence="12">
    <location>
        <position position="119"/>
    </location>
    <ligand>
        <name>Mg(2+)</name>
        <dbReference type="ChEBI" id="CHEBI:18420"/>
        <label>2</label>
    </ligand>
</feature>
<dbReference type="GO" id="GO:0006094">
    <property type="term" value="P:gluconeogenesis"/>
    <property type="evidence" value="ECO:0007669"/>
    <property type="project" value="UniProtKB-UniRule"/>
</dbReference>
<keyword evidence="9 12" id="KW-0119">Carbohydrate metabolism</keyword>
<protein>
    <recommendedName>
        <fullName evidence="10 12">Fructose-1,6-bisphosphatase class 1</fullName>
        <shortName evidence="12">FBPase class 1</shortName>
        <ecNumber evidence="4 12">3.1.3.11</ecNumber>
    </recommendedName>
    <alternativeName>
        <fullName evidence="11 12">D-fructose-1,6-bisphosphate 1-phosphohydrolase class 1</fullName>
    </alternativeName>
</protein>
<comment type="similarity">
    <text evidence="3 12 13">Belongs to the FBPase class 1 family.</text>
</comment>
<dbReference type="InterPro" id="IPR028343">
    <property type="entry name" value="FBPtase"/>
</dbReference>
<dbReference type="GO" id="GO:0005986">
    <property type="term" value="P:sucrose biosynthetic process"/>
    <property type="evidence" value="ECO:0007669"/>
    <property type="project" value="TreeGrafter"/>
</dbReference>
<dbReference type="Proteomes" id="UP000319783">
    <property type="component" value="Unassembled WGS sequence"/>
</dbReference>
<name>A0A533Q8Q1_9BACT</name>
<evidence type="ECO:0000256" key="13">
    <source>
        <dbReference type="RuleBase" id="RU000508"/>
    </source>
</evidence>
<comment type="caution">
    <text evidence="16">The sequence shown here is derived from an EMBL/GenBank/DDBJ whole genome shotgun (WGS) entry which is preliminary data.</text>
</comment>
<dbReference type="GO" id="GO:0042132">
    <property type="term" value="F:fructose 1,6-bisphosphate 1-phosphatase activity"/>
    <property type="evidence" value="ECO:0007669"/>
    <property type="project" value="UniProtKB-UniRule"/>
</dbReference>
<feature type="binding site" evidence="12">
    <location>
        <position position="94"/>
    </location>
    <ligand>
        <name>Mg(2+)</name>
        <dbReference type="ChEBI" id="CHEBI:18420"/>
        <label>1</label>
    </ligand>
</feature>
<feature type="binding site" evidence="12">
    <location>
        <position position="116"/>
    </location>
    <ligand>
        <name>Mg(2+)</name>
        <dbReference type="ChEBI" id="CHEBI:18420"/>
        <label>1</label>
    </ligand>
</feature>
<keyword evidence="6 12" id="KW-0479">Metal-binding</keyword>
<comment type="catalytic activity">
    <reaction evidence="1 12">
        <text>beta-D-fructose 1,6-bisphosphate + H2O = beta-D-fructose 6-phosphate + phosphate</text>
        <dbReference type="Rhea" id="RHEA:11064"/>
        <dbReference type="ChEBI" id="CHEBI:15377"/>
        <dbReference type="ChEBI" id="CHEBI:32966"/>
        <dbReference type="ChEBI" id="CHEBI:43474"/>
        <dbReference type="ChEBI" id="CHEBI:57634"/>
        <dbReference type="EC" id="3.1.3.11"/>
    </reaction>
</comment>
<feature type="binding site" evidence="12">
    <location>
        <position position="118"/>
    </location>
    <ligand>
        <name>Mg(2+)</name>
        <dbReference type="ChEBI" id="CHEBI:18420"/>
        <label>1</label>
    </ligand>
</feature>
<evidence type="ECO:0000256" key="10">
    <source>
        <dbReference type="ARBA" id="ARBA00072069"/>
    </source>
</evidence>
<dbReference type="InterPro" id="IPR000146">
    <property type="entry name" value="FBPase_class-1"/>
</dbReference>
<accession>A0A533Q8Q1</accession>
<feature type="binding site" evidence="12">
    <location>
        <position position="277"/>
    </location>
    <ligand>
        <name>substrate</name>
    </ligand>
</feature>
<sequence length="337" mass="37579">MQKSKVVTIQRHIVEQERLHPNATGDFTSLLWDLTIAAKTISREVNKAGLADILGITGENNIHGDVVKKLDVYANEKIYKSMNHGGHLCIMASEENEDIIPIPDEFPKGKYVLLFDPLDGSSNIDANVCVGTIFSIYRRKTTGKESTIEDCLRKGTEQVAAGYIIYGSSTMMVYTTGQGVYGFTLDPSIGEFLLSHENIRIPSKGKIYSINEGNTNTWDEGTKKYIAYLKENDSSTGRPYSLRYIGSLVSDFHRNLLYGGIFLYPADYKDPKKPKAKLRLLYEAAPLAFIVEQAGGMASTGKERILNIQATELHQKVPLVIGSKEDVLTYEKFFSQK</sequence>
<dbReference type="Gene3D" id="3.40.190.80">
    <property type="match status" value="1"/>
</dbReference>
<dbReference type="GO" id="GO:0006000">
    <property type="term" value="P:fructose metabolic process"/>
    <property type="evidence" value="ECO:0007669"/>
    <property type="project" value="TreeGrafter"/>
</dbReference>
<feature type="domain" description="Fructose-1-6-bisphosphatase class I N-terminal" evidence="14">
    <location>
        <begin position="8"/>
        <end position="197"/>
    </location>
</feature>
<reference evidence="16 17" key="1">
    <citation type="submission" date="2019-04" db="EMBL/GenBank/DDBJ databases">
        <title>Genome of a novel bacterium Candidatus Jettenia ecosi reconstructed from metagenome of an anammox bioreactor.</title>
        <authorList>
            <person name="Mardanov A.V."/>
            <person name="Beletsky A.V."/>
            <person name="Ravin N.V."/>
            <person name="Botchkova E.A."/>
            <person name="Litti Y.V."/>
            <person name="Nozhevnikova A.N."/>
        </authorList>
    </citation>
    <scope>NUCLEOTIDE SEQUENCE [LARGE SCALE GENOMIC DNA]</scope>
    <source>
        <strain evidence="16">J2</strain>
    </source>
</reference>
<dbReference type="NCBIfam" id="NF006779">
    <property type="entry name" value="PRK09293.1-3"/>
    <property type="match status" value="1"/>
</dbReference>
<feature type="binding site" evidence="12">
    <location>
        <position position="116"/>
    </location>
    <ligand>
        <name>Mg(2+)</name>
        <dbReference type="ChEBI" id="CHEBI:18420"/>
        <label>2</label>
    </ligand>
</feature>
<evidence type="ECO:0000256" key="7">
    <source>
        <dbReference type="ARBA" id="ARBA00022801"/>
    </source>
</evidence>
<dbReference type="FunFam" id="3.40.190.80:FF:000001">
    <property type="entry name" value="Fructose-1,6-bisphosphatase class 1"/>
    <property type="match status" value="1"/>
</dbReference>
<feature type="binding site" evidence="12">
    <location>
        <position position="211"/>
    </location>
    <ligand>
        <name>substrate</name>
    </ligand>
</feature>
<feature type="domain" description="Fructose-1-6-bisphosphatase class 1 C-terminal" evidence="15">
    <location>
        <begin position="201"/>
        <end position="333"/>
    </location>
</feature>
<evidence type="ECO:0000259" key="15">
    <source>
        <dbReference type="Pfam" id="PF18913"/>
    </source>
</evidence>
<evidence type="ECO:0000256" key="2">
    <source>
        <dbReference type="ARBA" id="ARBA00005215"/>
    </source>
</evidence>
<gene>
    <name evidence="12" type="primary">fbp</name>
    <name evidence="16" type="ORF">JETT_2775</name>
</gene>
<evidence type="ECO:0000256" key="3">
    <source>
        <dbReference type="ARBA" id="ARBA00010941"/>
    </source>
</evidence>
<evidence type="ECO:0000313" key="17">
    <source>
        <dbReference type="Proteomes" id="UP000319783"/>
    </source>
</evidence>
<evidence type="ECO:0000313" key="16">
    <source>
        <dbReference type="EMBL" id="TLD40975.1"/>
    </source>
</evidence>
<dbReference type="InterPro" id="IPR033391">
    <property type="entry name" value="FBPase_N"/>
</dbReference>
<organism evidence="16 17">
    <name type="scientific">Candidatus Jettenia ecosi</name>
    <dbReference type="NCBI Taxonomy" id="2494326"/>
    <lineage>
        <taxon>Bacteria</taxon>
        <taxon>Pseudomonadati</taxon>
        <taxon>Planctomycetota</taxon>
        <taxon>Candidatus Brocadiia</taxon>
        <taxon>Candidatus Brocadiales</taxon>
        <taxon>Candidatus Brocadiaceae</taxon>
        <taxon>Candidatus Jettenia</taxon>
    </lineage>
</organism>
<dbReference type="GO" id="GO:0000287">
    <property type="term" value="F:magnesium ion binding"/>
    <property type="evidence" value="ECO:0007669"/>
    <property type="project" value="UniProtKB-UniRule"/>
</dbReference>
<evidence type="ECO:0000256" key="12">
    <source>
        <dbReference type="HAMAP-Rule" id="MF_01855"/>
    </source>
</evidence>
<dbReference type="HAMAP" id="MF_01855">
    <property type="entry name" value="FBPase_class1"/>
    <property type="match status" value="1"/>
</dbReference>
<comment type="pathway">
    <text evidence="2">Carbohydrate biosynthesis; Calvin cycle.</text>
</comment>
<dbReference type="AlphaFoldDB" id="A0A533Q8Q1"/>
<dbReference type="PROSITE" id="PS00124">
    <property type="entry name" value="FBPASE"/>
    <property type="match status" value="1"/>
</dbReference>
<evidence type="ECO:0000256" key="1">
    <source>
        <dbReference type="ARBA" id="ARBA00001273"/>
    </source>
</evidence>
<evidence type="ECO:0000256" key="6">
    <source>
        <dbReference type="ARBA" id="ARBA00022723"/>
    </source>
</evidence>
<dbReference type="PANTHER" id="PTHR11556">
    <property type="entry name" value="FRUCTOSE-1,6-BISPHOSPHATASE-RELATED"/>
    <property type="match status" value="1"/>
</dbReference>
<keyword evidence="8 12" id="KW-0460">Magnesium</keyword>
<comment type="subcellular location">
    <subcellularLocation>
        <location evidence="12">Cytoplasm</location>
    </subcellularLocation>
</comment>
<comment type="caution">
    <text evidence="12">Lacks conserved residue(s) required for the propagation of feature annotation.</text>
</comment>
<feature type="binding site" evidence="12">
    <location>
        <begin position="119"/>
        <end position="122"/>
    </location>
    <ligand>
        <name>substrate</name>
    </ligand>
</feature>